<dbReference type="EC" id="6.1.1.17" evidence="7"/>
<evidence type="ECO:0000313" key="10">
    <source>
        <dbReference type="EMBL" id="PWG64615.1"/>
    </source>
</evidence>
<comment type="subcellular location">
    <subcellularLocation>
        <location evidence="7">Cytoplasm</location>
    </subcellularLocation>
</comment>
<comment type="similarity">
    <text evidence="1 7">Belongs to the class-I aminoacyl-tRNA synthetase family. Glutamate--tRNA ligase type 1 subfamily.</text>
</comment>
<sequence>MTPPAVKTRFAPSPTGLLHLGNLRTALFNVLLARAAGGRFCLRIEDSDAARSETRYLDALLEDLRWLGLDWDEGPGDGQPESAWRQAERGGVYAPLFERLEEAGAAYPCFCSAEALAEARARQRAAGQPPRYPGTCAAIPRAEARRRLAAGEAATLRFRVPAARRITFDDGVRGPQAFASADLGDFVIRRTDGTAAFLFGNAVDDALGGITHVLRGEDHLANTPRQLLLLQALGFAAPVYAHLPMIVGDDGAPLSKRHGAGAVAELRAAGYRPEALLNYLARLGYQPASDELLDLDGLARGFRLAALGRAPARFDGAQLDHWQERAMAVLPVAALTAWLPADLVPSEAREALVATVRPNLRFPQELADWARRLYDPAPLTLAADAAATLVAAGPGFFDAVSEVIAASPGAGWDSLRRALAEATGCRGRALFLPLRLALTGVPHGPGLGELLDLMPDDIRRARLERARELAANGTSLDASDPQQPH</sequence>
<feature type="short sequence motif" description="'KMSKS' region" evidence="7">
    <location>
        <begin position="253"/>
        <end position="257"/>
    </location>
</feature>
<protein>
    <recommendedName>
        <fullName evidence="7">Glutamate--tRNA ligase</fullName>
        <ecNumber evidence="7">6.1.1.17</ecNumber>
    </recommendedName>
    <alternativeName>
        <fullName evidence="7">Glutamyl-tRNA synthetase</fullName>
        <shortName evidence="7">GluRS</shortName>
    </alternativeName>
</protein>
<dbReference type="PROSITE" id="PS00178">
    <property type="entry name" value="AA_TRNA_LIGASE_I"/>
    <property type="match status" value="1"/>
</dbReference>
<dbReference type="Proteomes" id="UP000245474">
    <property type="component" value="Unassembled WGS sequence"/>
</dbReference>
<feature type="short sequence motif" description="'HIGH' region" evidence="7">
    <location>
        <begin position="12"/>
        <end position="22"/>
    </location>
</feature>
<dbReference type="PANTHER" id="PTHR43311">
    <property type="entry name" value="GLUTAMATE--TRNA LIGASE"/>
    <property type="match status" value="1"/>
</dbReference>
<keyword evidence="11" id="KW-1185">Reference proteome</keyword>
<dbReference type="Pfam" id="PF19269">
    <property type="entry name" value="Anticodon_2"/>
    <property type="match status" value="1"/>
</dbReference>
<keyword evidence="4 7" id="KW-0067">ATP-binding</keyword>
<evidence type="ECO:0000313" key="11">
    <source>
        <dbReference type="Proteomes" id="UP000245474"/>
    </source>
</evidence>
<evidence type="ECO:0000259" key="9">
    <source>
        <dbReference type="Pfam" id="PF19269"/>
    </source>
</evidence>
<dbReference type="NCBIfam" id="TIGR00464">
    <property type="entry name" value="gltX_bact"/>
    <property type="match status" value="1"/>
</dbReference>
<dbReference type="GO" id="GO:0000049">
    <property type="term" value="F:tRNA binding"/>
    <property type="evidence" value="ECO:0007669"/>
    <property type="project" value="InterPro"/>
</dbReference>
<comment type="function">
    <text evidence="7">Catalyzes the attachment of glutamate to tRNA(Glu) in a two-step reaction: glutamate is first activated by ATP to form Glu-AMP and then transferred to the acceptor end of tRNA(Glu).</text>
</comment>
<feature type="domain" description="Glutamyl/glutaminyl-tRNA synthetase class Ib catalytic" evidence="8">
    <location>
        <begin position="6"/>
        <end position="320"/>
    </location>
</feature>
<dbReference type="Gene3D" id="3.40.50.620">
    <property type="entry name" value="HUPs"/>
    <property type="match status" value="1"/>
</dbReference>
<keyword evidence="6 7" id="KW-0030">Aminoacyl-tRNA synthetase</keyword>
<dbReference type="PRINTS" id="PR00987">
    <property type="entry name" value="TRNASYNTHGLU"/>
</dbReference>
<organism evidence="10 11">
    <name type="scientific">Sediminicurvatus halobius</name>
    <dbReference type="NCBI Taxonomy" id="2182432"/>
    <lineage>
        <taxon>Bacteria</taxon>
        <taxon>Pseudomonadati</taxon>
        <taxon>Pseudomonadota</taxon>
        <taxon>Gammaproteobacteria</taxon>
        <taxon>Chromatiales</taxon>
        <taxon>Ectothiorhodospiraceae</taxon>
        <taxon>Sediminicurvatus</taxon>
    </lineage>
</organism>
<dbReference type="InterPro" id="IPR014729">
    <property type="entry name" value="Rossmann-like_a/b/a_fold"/>
</dbReference>
<dbReference type="SUPFAM" id="SSF52374">
    <property type="entry name" value="Nucleotidylyl transferase"/>
    <property type="match status" value="1"/>
</dbReference>
<name>A0A2U2N5W5_9GAMM</name>
<keyword evidence="7" id="KW-0963">Cytoplasm</keyword>
<gene>
    <name evidence="7" type="primary">gltX</name>
    <name evidence="10" type="ORF">DEM34_04615</name>
</gene>
<evidence type="ECO:0000259" key="8">
    <source>
        <dbReference type="Pfam" id="PF00749"/>
    </source>
</evidence>
<dbReference type="RefSeq" id="WP_109676741.1">
    <property type="nucleotide sequence ID" value="NZ_CP086615.1"/>
</dbReference>
<dbReference type="GO" id="GO:0005524">
    <property type="term" value="F:ATP binding"/>
    <property type="evidence" value="ECO:0007669"/>
    <property type="project" value="UniProtKB-UniRule"/>
</dbReference>
<evidence type="ECO:0000256" key="4">
    <source>
        <dbReference type="ARBA" id="ARBA00022840"/>
    </source>
</evidence>
<evidence type="ECO:0000256" key="2">
    <source>
        <dbReference type="ARBA" id="ARBA00022598"/>
    </source>
</evidence>
<dbReference type="InterPro" id="IPR001412">
    <property type="entry name" value="aa-tRNA-synth_I_CS"/>
</dbReference>
<dbReference type="EMBL" id="QFFI01000005">
    <property type="protein sequence ID" value="PWG64615.1"/>
    <property type="molecule type" value="Genomic_DNA"/>
</dbReference>
<dbReference type="InterPro" id="IPR020751">
    <property type="entry name" value="aa-tRNA-synth_I_codon-bd_sub2"/>
</dbReference>
<dbReference type="GO" id="GO:0005829">
    <property type="term" value="C:cytosol"/>
    <property type="evidence" value="ECO:0007669"/>
    <property type="project" value="TreeGrafter"/>
</dbReference>
<feature type="binding site" evidence="7">
    <location>
        <position position="256"/>
    </location>
    <ligand>
        <name>ATP</name>
        <dbReference type="ChEBI" id="CHEBI:30616"/>
    </ligand>
</feature>
<feature type="domain" description="Aminoacyl-tRNA synthetase class I anticodon-binding" evidence="9">
    <location>
        <begin position="339"/>
        <end position="466"/>
    </location>
</feature>
<dbReference type="SUPFAM" id="SSF48163">
    <property type="entry name" value="An anticodon-binding domain of class I aminoacyl-tRNA synthetases"/>
    <property type="match status" value="1"/>
</dbReference>
<comment type="caution">
    <text evidence="10">The sequence shown here is derived from an EMBL/GenBank/DDBJ whole genome shotgun (WGS) entry which is preliminary data.</text>
</comment>
<dbReference type="InterPro" id="IPR004527">
    <property type="entry name" value="Glu-tRNA-ligase_bac/mito"/>
</dbReference>
<comment type="catalytic activity">
    <reaction evidence="7">
        <text>tRNA(Glu) + L-glutamate + ATP = L-glutamyl-tRNA(Glu) + AMP + diphosphate</text>
        <dbReference type="Rhea" id="RHEA:23540"/>
        <dbReference type="Rhea" id="RHEA-COMP:9663"/>
        <dbReference type="Rhea" id="RHEA-COMP:9680"/>
        <dbReference type="ChEBI" id="CHEBI:29985"/>
        <dbReference type="ChEBI" id="CHEBI:30616"/>
        <dbReference type="ChEBI" id="CHEBI:33019"/>
        <dbReference type="ChEBI" id="CHEBI:78442"/>
        <dbReference type="ChEBI" id="CHEBI:78520"/>
        <dbReference type="ChEBI" id="CHEBI:456215"/>
        <dbReference type="EC" id="6.1.1.17"/>
    </reaction>
</comment>
<comment type="caution">
    <text evidence="7">Lacks conserved residue(s) required for the propagation of feature annotation.</text>
</comment>
<dbReference type="InterPro" id="IPR000924">
    <property type="entry name" value="Glu/Gln-tRNA-synth"/>
</dbReference>
<evidence type="ECO:0000256" key="5">
    <source>
        <dbReference type="ARBA" id="ARBA00022917"/>
    </source>
</evidence>
<dbReference type="AlphaFoldDB" id="A0A2U2N5W5"/>
<proteinExistence type="inferred from homology"/>
<keyword evidence="3 7" id="KW-0547">Nucleotide-binding</keyword>
<dbReference type="PANTHER" id="PTHR43311:SF2">
    <property type="entry name" value="GLUTAMATE--TRNA LIGASE, MITOCHONDRIAL-RELATED"/>
    <property type="match status" value="1"/>
</dbReference>
<dbReference type="OrthoDB" id="9807503at2"/>
<dbReference type="GO" id="GO:0006424">
    <property type="term" value="P:glutamyl-tRNA aminoacylation"/>
    <property type="evidence" value="ECO:0007669"/>
    <property type="project" value="UniProtKB-UniRule"/>
</dbReference>
<dbReference type="Gene3D" id="1.10.10.350">
    <property type="match status" value="1"/>
</dbReference>
<evidence type="ECO:0000256" key="6">
    <source>
        <dbReference type="ARBA" id="ARBA00023146"/>
    </source>
</evidence>
<dbReference type="Pfam" id="PF00749">
    <property type="entry name" value="tRNA-synt_1c"/>
    <property type="match status" value="1"/>
</dbReference>
<dbReference type="HAMAP" id="MF_00022">
    <property type="entry name" value="Glu_tRNA_synth_type1"/>
    <property type="match status" value="1"/>
</dbReference>
<dbReference type="NCBIfam" id="NF004315">
    <property type="entry name" value="PRK05710.1-4"/>
    <property type="match status" value="1"/>
</dbReference>
<dbReference type="GO" id="GO:0004818">
    <property type="term" value="F:glutamate-tRNA ligase activity"/>
    <property type="evidence" value="ECO:0007669"/>
    <property type="project" value="UniProtKB-UniRule"/>
</dbReference>
<reference evidence="10 11" key="1">
    <citation type="submission" date="2018-05" db="EMBL/GenBank/DDBJ databases">
        <title>Spiribacter halobius sp. nov., a moderately halophilic bacterium isolated from marine solar saltern.</title>
        <authorList>
            <person name="Zheng W.-S."/>
            <person name="Lu D.-C."/>
            <person name="Du Z.-J."/>
        </authorList>
    </citation>
    <scope>NUCLEOTIDE SEQUENCE [LARGE SCALE GENOMIC DNA]</scope>
    <source>
        <strain evidence="10 11">E85</strain>
    </source>
</reference>
<dbReference type="InterPro" id="IPR008925">
    <property type="entry name" value="aa_tRNA-synth_I_cd-bd_sf"/>
</dbReference>
<dbReference type="InterPro" id="IPR020058">
    <property type="entry name" value="Glu/Gln-tRNA-synth_Ib_cat-dom"/>
</dbReference>
<comment type="subunit">
    <text evidence="7">Monomer.</text>
</comment>
<evidence type="ECO:0000256" key="7">
    <source>
        <dbReference type="HAMAP-Rule" id="MF_00022"/>
    </source>
</evidence>
<evidence type="ECO:0000256" key="1">
    <source>
        <dbReference type="ARBA" id="ARBA00007894"/>
    </source>
</evidence>
<evidence type="ECO:0000256" key="3">
    <source>
        <dbReference type="ARBA" id="ARBA00022741"/>
    </source>
</evidence>
<accession>A0A2U2N5W5</accession>
<dbReference type="InterPro" id="IPR045462">
    <property type="entry name" value="aa-tRNA-synth_I_cd-bd"/>
</dbReference>
<keyword evidence="5 7" id="KW-0648">Protein biosynthesis</keyword>
<dbReference type="InterPro" id="IPR049940">
    <property type="entry name" value="GluQ/Sye"/>
</dbReference>
<keyword evidence="2 7" id="KW-0436">Ligase</keyword>